<proteinExistence type="predicted"/>
<dbReference type="EMBL" id="WOWS01000002">
    <property type="protein sequence ID" value="MUU77853.1"/>
    <property type="molecule type" value="Genomic_DNA"/>
</dbReference>
<evidence type="ECO:0000313" key="1">
    <source>
        <dbReference type="EMBL" id="MUU77853.1"/>
    </source>
</evidence>
<dbReference type="AlphaFoldDB" id="A0A6L6U6J7"/>
<comment type="caution">
    <text evidence="1">The sequence shown here is derived from an EMBL/GenBank/DDBJ whole genome shotgun (WGS) entry which is preliminary data.</text>
</comment>
<reference evidence="1 2" key="1">
    <citation type="submission" date="2019-12" db="EMBL/GenBank/DDBJ databases">
        <authorList>
            <person name="Li J."/>
        </authorList>
    </citation>
    <scope>NUCLEOTIDE SEQUENCE [LARGE SCALE GENOMIC DNA]</scope>
    <source>
        <strain evidence="1 2">HL2-2</strain>
    </source>
</reference>
<gene>
    <name evidence="1" type="ORF">GN138_05315</name>
</gene>
<accession>A0A6L6U6J7</accession>
<dbReference type="Pfam" id="PF14907">
    <property type="entry name" value="NTP_transf_5"/>
    <property type="match status" value="1"/>
</dbReference>
<sequence length="343" mass="40374">MSNYSNTYHHIADILSFETSNESLELILNNSKFNWDAIVKEASKYLVLTTVYCRLKSRKLLYTLPEDLLTYLEELAAINRNRNTSILKQVYKISRILNEHNIEHVFLKGTALLAAERYNDLAERMIGDIDILVKKSQIQNAFNILKSNGYNKTFGYAYENKDFRHLDRLISEKELAAIELHSDLLIKKHRSLINISELFQSKVIVNGIAIPSSYYLSLHQIWSWQLNDLGHYYNFPSLKVLYDTILLKSYTNESLIKNILILKYGKSFLQLAKIYFIEFKSIHSNFYMNYISYTHKLFMAFKPFRVSLNIIKVSYFNIRKRIHLFATNKSYTIHILNKLFSNK</sequence>
<evidence type="ECO:0000313" key="2">
    <source>
        <dbReference type="Proteomes" id="UP000478208"/>
    </source>
</evidence>
<dbReference type="RefSeq" id="WP_157362758.1">
    <property type="nucleotide sequence ID" value="NZ_WOWS01000002.1"/>
</dbReference>
<protein>
    <recommendedName>
        <fullName evidence="3">Nucleotidyltransferase family protein</fullName>
    </recommendedName>
</protein>
<evidence type="ECO:0008006" key="3">
    <source>
        <dbReference type="Google" id="ProtNLM"/>
    </source>
</evidence>
<dbReference type="InterPro" id="IPR039498">
    <property type="entry name" value="NTP_transf_5"/>
</dbReference>
<keyword evidence="2" id="KW-1185">Reference proteome</keyword>
<organism evidence="1 2">
    <name type="scientific">Winogradskyella endarachnes</name>
    <dbReference type="NCBI Taxonomy" id="2681965"/>
    <lineage>
        <taxon>Bacteria</taxon>
        <taxon>Pseudomonadati</taxon>
        <taxon>Bacteroidota</taxon>
        <taxon>Flavobacteriia</taxon>
        <taxon>Flavobacteriales</taxon>
        <taxon>Flavobacteriaceae</taxon>
        <taxon>Winogradskyella</taxon>
    </lineage>
</organism>
<dbReference type="Proteomes" id="UP000478208">
    <property type="component" value="Unassembled WGS sequence"/>
</dbReference>
<name>A0A6L6U6J7_9FLAO</name>